<proteinExistence type="predicted"/>
<evidence type="ECO:0000313" key="3">
    <source>
        <dbReference type="Proteomes" id="UP001164286"/>
    </source>
</evidence>
<accession>A0AA38HF30</accession>
<dbReference type="AlphaFoldDB" id="A0AA38HF30"/>
<keyword evidence="3" id="KW-1185">Reference proteome</keyword>
<evidence type="ECO:0000256" key="1">
    <source>
        <dbReference type="SAM" id="MobiDB-lite"/>
    </source>
</evidence>
<dbReference type="RefSeq" id="XP_052949252.1">
    <property type="nucleotide sequence ID" value="XM_053090774.1"/>
</dbReference>
<evidence type="ECO:0000313" key="2">
    <source>
        <dbReference type="EMBL" id="KAI9639475.1"/>
    </source>
</evidence>
<dbReference type="GeneID" id="77729979"/>
<organism evidence="2 3">
    <name type="scientific">Dioszegia hungarica</name>
    <dbReference type="NCBI Taxonomy" id="4972"/>
    <lineage>
        <taxon>Eukaryota</taxon>
        <taxon>Fungi</taxon>
        <taxon>Dikarya</taxon>
        <taxon>Basidiomycota</taxon>
        <taxon>Agaricomycotina</taxon>
        <taxon>Tremellomycetes</taxon>
        <taxon>Tremellales</taxon>
        <taxon>Bulleribasidiaceae</taxon>
        <taxon>Dioszegia</taxon>
    </lineage>
</organism>
<name>A0AA38HF30_9TREE</name>
<comment type="caution">
    <text evidence="2">The sequence shown here is derived from an EMBL/GenBank/DDBJ whole genome shotgun (WGS) entry which is preliminary data.</text>
</comment>
<gene>
    <name evidence="2" type="ORF">MKK02DRAFT_39774</name>
</gene>
<sequence length="385" mass="43576">MSLPAEIWTEIFKHLRRPSPLPHTTRPERSSIRQTDLCSCLTVNKQFYNNAAPLLYRGHVISDAPSLLLMGVFDAPVPGTTPKVALLCLVERLFLEYHDPNGEKPPRRDEYTQRIEWMVILGRMTLKEIAALAKQRRLGDLSERTEGWTQRMEEYGQAERIFTNLRTLSVGAILPLEKEKRPGNRYLDKWKDPLFTVEDGLTSLVSRVNSIVHYCELSCGPLALAGRNPSAGTNRPTRNIHTHSPYPISVLPAPGGGPRYYMHFRVEEPDGDRQERIMGGVSHGVYRAMQHRARVGDGNVGRVRDLGWSLYANMAPDDQLEPPVSDEEKEKWRATARYVVGRLANELGDSPVRKVFPGGQEAFHRWEINQIFDAPPCEVCGWSAS</sequence>
<dbReference type="Proteomes" id="UP001164286">
    <property type="component" value="Unassembled WGS sequence"/>
</dbReference>
<dbReference type="EMBL" id="JAKWFO010000001">
    <property type="protein sequence ID" value="KAI9639475.1"/>
    <property type="molecule type" value="Genomic_DNA"/>
</dbReference>
<feature type="compositionally biased region" description="Polar residues" evidence="1">
    <location>
        <begin position="230"/>
        <end position="239"/>
    </location>
</feature>
<reference evidence="2" key="1">
    <citation type="journal article" date="2022" name="G3 (Bethesda)">
        <title>High quality genome of the basidiomycete yeast Dioszegia hungarica PDD-24b-2 isolated from cloud water.</title>
        <authorList>
            <person name="Jarrige D."/>
            <person name="Haridas S."/>
            <person name="Bleykasten-Grosshans C."/>
            <person name="Joly M."/>
            <person name="Nadalig T."/>
            <person name="Sancelme M."/>
            <person name="Vuilleumier S."/>
            <person name="Grigoriev I.V."/>
            <person name="Amato P."/>
            <person name="Bringel F."/>
        </authorList>
    </citation>
    <scope>NUCLEOTIDE SEQUENCE</scope>
    <source>
        <strain evidence="2">PDD-24b-2</strain>
    </source>
</reference>
<feature type="region of interest" description="Disordered" evidence="1">
    <location>
        <begin position="230"/>
        <end position="249"/>
    </location>
</feature>
<protein>
    <submittedName>
        <fullName evidence="2">Uncharacterized protein</fullName>
    </submittedName>
</protein>